<feature type="domain" description="C2H2-type" evidence="2">
    <location>
        <begin position="426"/>
        <end position="453"/>
    </location>
</feature>
<dbReference type="Proteomes" id="UP000008553">
    <property type="component" value="Unassembled WGS sequence"/>
</dbReference>
<dbReference type="FunCoup" id="Q7RDH2">
    <property type="interactions" value="1"/>
</dbReference>
<evidence type="ECO:0000256" key="1">
    <source>
        <dbReference type="PROSITE-ProRule" id="PRU00042"/>
    </source>
</evidence>
<dbReference type="InParanoid" id="Q7RDH2"/>
<evidence type="ECO:0000259" key="2">
    <source>
        <dbReference type="PROSITE" id="PS50157"/>
    </source>
</evidence>
<dbReference type="PROSITE" id="PS00028">
    <property type="entry name" value="ZINC_FINGER_C2H2_1"/>
    <property type="match status" value="1"/>
</dbReference>
<proteinExistence type="predicted"/>
<keyword evidence="1" id="KW-0479">Metal-binding</keyword>
<keyword evidence="1" id="KW-0863">Zinc-finger</keyword>
<evidence type="ECO:0000313" key="3">
    <source>
        <dbReference type="EMBL" id="EAA17475.1"/>
    </source>
</evidence>
<gene>
    <name evidence="3" type="ORF">PY05450</name>
</gene>
<comment type="caution">
    <text evidence="3">The sequence shown here is derived from an EMBL/GenBank/DDBJ whole genome shotgun (WGS) entry which is preliminary data.</text>
</comment>
<keyword evidence="4" id="KW-1185">Reference proteome</keyword>
<dbReference type="GO" id="GO:0008270">
    <property type="term" value="F:zinc ion binding"/>
    <property type="evidence" value="ECO:0007669"/>
    <property type="project" value="UniProtKB-KW"/>
</dbReference>
<sequence length="1413" mass="168795">MNKDISKLNNDNDIFFDNNLKYENDSKNKTPNNSDHNLNPFGKHWDFIINFNFDELFNICEHVIESIFSSSKKIKYRQAFVDGKVETLFEDGLKIIEKNKNKKIIDPTNIVIYLYPSKDYRATFPNSYTLFRFVNKGIYQVNIPGKCQLNNIFNHSYFMEDNILNTCNSINSINNAPYSNFITSKKRNFLKEYNNYGYDIDRKKLKKSLYENFELLKRKILNVNDICIDHFKDMENYIEEIEELKSIYNYFFNSSNSVLFDNNDLLYINKKFCSINFHDIFHNKNIFCDDTRACFNNFLNNDAYNTYNNIQINDKGETIYNDNIQDENDKHRKNISFFQKKMDKNKTTSLGKIILNNVSNQLLYIDDLSMYDVLLLLSFVVRLQDEHKKNEKEQKDLESIANINQLKINFYSLKEIYIYYYKDKTFQCQTCGLRFTTSLDKLNHIENHYKQNYNYINNSDKLNNNKSKKKYIYLDNINLPIEFFVCKYYSYFEDLYNNTITKNSSSFNFNNQFGSTRKSTNTRATNERYNYEMVKKDGEFETCEKEKNNLNDNLLNIKHEKYSTENEQMNYEETQTYREGLNGSLDKLKKKNIAQYLTSDIEVDIKKSNENNPNFIIAKNGVENLFDFSSLKNEIDRFLFLKENEKDKNMNDKSTISNNIDNDIKYSDESTKETSFFDFIYGNQNTYDIYLSNYYTLSGDNNVLLNYIDGESMYKNIMKCLEIDDFKFPSWIPQRSIQTFLIKPIEEIYQNDDDMKNNINSMYSTPNICIDNNNVNISYINHSNNINDNNIPFGEKNMNESYINSYTTKEVGIMNEKVDIQNNLWMIFSKSDFHMTMKLAPLNILLSTSQKYKKILASADYGNDSFDKNCVKNEEDHLQIADNIYNEQHLEKSEKIKIKKEIKEEKNETSKIKGEIKKEKKKKSKIDDTHVENSYKEKNNEDSNLINFMSSENFKDDNNALFFSFVNIFNRNNILQINAFKNIFLYYLRDSYFTLFNNLTNDINFIEIKNKLYNYIYNSYVQKAPIFDLNNYHISYCFLCKEKFNYKYSYAYNDYYYTDAISVDLDNSLKKENEQTYNFNFNINNINQDAEKNICHNLSYDILDTKINEMNKFINMIILGNEKSQEQNNIGKNSDEFICDDLKKNHDIMDSSPCLEHIFNMTKIMLDQNFTFNKTVIEPCINYNYNLKSCNNNNRKKNIFNEYNNLYKNFCIPYETMDILYNLRKENECNKVGYINDPIDFSSFSENIPNININKGNNTNFENNKYDAQKFLDINQEYKNEDIENFVRNYEHVIENITSYSLENIYKDRKEGTNTFNEIIKCYINDSNHKKNKYNHIYFPSKNYLHTNFTYFHNQCFKNYIEYYISPYFFLSKLDEENLNRVILHAIKKFFNVYKYQKNYNFKKIFSSNVFPQ</sequence>
<dbReference type="PROSITE" id="PS50157">
    <property type="entry name" value="ZINC_FINGER_C2H2_2"/>
    <property type="match status" value="1"/>
</dbReference>
<dbReference type="PaxDb" id="73239-Q7RDH2"/>
<dbReference type="EMBL" id="AABL01001731">
    <property type="protein sequence ID" value="EAA17475.1"/>
    <property type="molecule type" value="Genomic_DNA"/>
</dbReference>
<reference evidence="3 4" key="1">
    <citation type="journal article" date="2002" name="Nature">
        <title>Genome sequence and comparative analysis of the model rodent malaria parasite Plasmodium yoelii yoelii.</title>
        <authorList>
            <person name="Carlton J.M."/>
            <person name="Angiuoli S.V."/>
            <person name="Suh B.B."/>
            <person name="Kooij T.W."/>
            <person name="Pertea M."/>
            <person name="Silva J.C."/>
            <person name="Ermolaeva M.D."/>
            <person name="Allen J.E."/>
            <person name="Selengut J.D."/>
            <person name="Koo H.L."/>
            <person name="Peterson J.D."/>
            <person name="Pop M."/>
            <person name="Kosack D.S."/>
            <person name="Shumway M.F."/>
            <person name="Bidwell S.L."/>
            <person name="Shallom S.J."/>
            <person name="van Aken S.E."/>
            <person name="Riedmuller S.B."/>
            <person name="Feldblyum T.V."/>
            <person name="Cho J.K."/>
            <person name="Quackenbush J."/>
            <person name="Sedegah M."/>
            <person name="Shoaibi A."/>
            <person name="Cummings L.M."/>
            <person name="Florens L."/>
            <person name="Yates J.R."/>
            <person name="Raine J.D."/>
            <person name="Sinden R.E."/>
            <person name="Harris M.A."/>
            <person name="Cunningham D.A."/>
            <person name="Preiser P.R."/>
            <person name="Bergman L.W."/>
            <person name="Vaidya A.B."/>
            <person name="van Lin L.H."/>
            <person name="Janse C.J."/>
            <person name="Waters A.P."/>
            <person name="Smith H.O."/>
            <person name="White O.R."/>
            <person name="Salzberg S.L."/>
            <person name="Venter J.C."/>
            <person name="Fraser C.M."/>
            <person name="Hoffman S.L."/>
            <person name="Gardner M.J."/>
            <person name="Carucci D.J."/>
        </authorList>
    </citation>
    <scope>NUCLEOTIDE SEQUENCE [LARGE SCALE GENOMIC DNA]</scope>
    <source>
        <strain evidence="3 4">17XNL</strain>
    </source>
</reference>
<evidence type="ECO:0000313" key="4">
    <source>
        <dbReference type="Proteomes" id="UP000008553"/>
    </source>
</evidence>
<name>Q7RDH2_PLAYO</name>
<organism evidence="3 4">
    <name type="scientific">Plasmodium yoelii yoelii</name>
    <dbReference type="NCBI Taxonomy" id="73239"/>
    <lineage>
        <taxon>Eukaryota</taxon>
        <taxon>Sar</taxon>
        <taxon>Alveolata</taxon>
        <taxon>Apicomplexa</taxon>
        <taxon>Aconoidasida</taxon>
        <taxon>Haemosporida</taxon>
        <taxon>Plasmodiidae</taxon>
        <taxon>Plasmodium</taxon>
        <taxon>Plasmodium (Vinckeia)</taxon>
    </lineage>
</organism>
<keyword evidence="1" id="KW-0862">Zinc</keyword>
<dbReference type="InterPro" id="IPR013087">
    <property type="entry name" value="Znf_C2H2_type"/>
</dbReference>
<protein>
    <submittedName>
        <fullName evidence="3">CCAAT-box DNA binding protein subunit B, putative</fullName>
    </submittedName>
</protein>
<accession>Q7RDH2</accession>